<dbReference type="RefSeq" id="WP_153094057.1">
    <property type="nucleotide sequence ID" value="NZ_VZAK01000031.1"/>
</dbReference>
<sequence length="286" mass="31349">MENEIINVSGGEMLEAINRSEIDGQIATAHKFPRDIMQCKQNMVALAAMDDDVAYNCFYHLERKDKDGKTTVIEGPSVRFTEIISACWQNLRIAGRIIANDGKTITAQGVCHDLESNVAYSIEVKRSILTSKGYTFSQDMQVVVGNAAVAIAQRNAICKVVPQVLIASVVKEVQVKALEHIKQTGVQSQWKSCVACFQVYQVTDLMLLEYLGKKSAEEVTAEDIQKLAGVYNAIKEGTTTVEETFKKPKQQDAIAQQAQAAADDAKNKAQKAMNRSQGKTGTAAKK</sequence>
<name>A0A6A7VII0_9BACT</name>
<feature type="region of interest" description="Disordered" evidence="1">
    <location>
        <begin position="246"/>
        <end position="286"/>
    </location>
</feature>
<feature type="compositionally biased region" description="Low complexity" evidence="1">
    <location>
        <begin position="251"/>
        <end position="262"/>
    </location>
</feature>
<protein>
    <submittedName>
        <fullName evidence="2">Uncharacterized protein</fullName>
    </submittedName>
</protein>
<evidence type="ECO:0000313" key="2">
    <source>
        <dbReference type="EMBL" id="MQO54418.1"/>
    </source>
</evidence>
<comment type="caution">
    <text evidence="2">The sequence shown here is derived from an EMBL/GenBank/DDBJ whole genome shotgun (WGS) entry which is preliminary data.</text>
</comment>
<dbReference type="Proteomes" id="UP000358159">
    <property type="component" value="Unassembled WGS sequence"/>
</dbReference>
<dbReference type="EMBL" id="VZAZ01000007">
    <property type="protein sequence ID" value="MQO54418.1"/>
    <property type="molecule type" value="Genomic_DNA"/>
</dbReference>
<evidence type="ECO:0000256" key="1">
    <source>
        <dbReference type="SAM" id="MobiDB-lite"/>
    </source>
</evidence>
<proteinExistence type="predicted"/>
<accession>A0A6A7VII0</accession>
<dbReference type="AlphaFoldDB" id="A0A6A7VII0"/>
<evidence type="ECO:0000313" key="3">
    <source>
        <dbReference type="Proteomes" id="UP000358159"/>
    </source>
</evidence>
<organism evidence="2 3">
    <name type="scientific">Segatella copri</name>
    <dbReference type="NCBI Taxonomy" id="165179"/>
    <lineage>
        <taxon>Bacteria</taxon>
        <taxon>Pseudomonadati</taxon>
        <taxon>Bacteroidota</taxon>
        <taxon>Bacteroidia</taxon>
        <taxon>Bacteroidales</taxon>
        <taxon>Prevotellaceae</taxon>
        <taxon>Segatella</taxon>
    </lineage>
</organism>
<gene>
    <name evidence="2" type="ORF">F7D42_01560</name>
</gene>
<reference evidence="2 3" key="1">
    <citation type="submission" date="2019-09" db="EMBL/GenBank/DDBJ databases">
        <title>Distinct polysaccharide growth profiles of human intestinal Prevotella copri isolates.</title>
        <authorList>
            <person name="Fehlner-Peach H."/>
            <person name="Magnabosco C."/>
            <person name="Raghavan V."/>
            <person name="Scher J.U."/>
            <person name="Tett A."/>
            <person name="Cox L.M."/>
            <person name="Gottsegen C."/>
            <person name="Watters A."/>
            <person name="Wiltshire- Gordon J.D."/>
            <person name="Segata N."/>
            <person name="Bonneau R."/>
            <person name="Littman D.R."/>
        </authorList>
    </citation>
    <scope>NUCLEOTIDE SEQUENCE [LARGE SCALE GENOMIC DNA]</scope>
    <source>
        <strain evidence="2 3">BVe41219</strain>
    </source>
</reference>